<evidence type="ECO:0000313" key="3">
    <source>
        <dbReference type="EMBL" id="GAA0968034.1"/>
    </source>
</evidence>
<accession>A0ABP4CJ67</accession>
<protein>
    <submittedName>
        <fullName evidence="3">SDR family oxidoreductase</fullName>
    </submittedName>
</protein>
<dbReference type="Gene3D" id="3.40.50.720">
    <property type="entry name" value="NAD(P)-binding Rossmann-like Domain"/>
    <property type="match status" value="1"/>
</dbReference>
<gene>
    <name evidence="3" type="ORF">GCM10009550_72780</name>
</gene>
<dbReference type="EMBL" id="BAAAHH010000053">
    <property type="protein sequence ID" value="GAA0968034.1"/>
    <property type="molecule type" value="Genomic_DNA"/>
</dbReference>
<comment type="similarity">
    <text evidence="1">Belongs to the NAD(P)-dependent epimerase/dehydratase family.</text>
</comment>
<evidence type="ECO:0000256" key="1">
    <source>
        <dbReference type="ARBA" id="ARBA00007637"/>
    </source>
</evidence>
<dbReference type="InterPro" id="IPR036291">
    <property type="entry name" value="NAD(P)-bd_dom_sf"/>
</dbReference>
<dbReference type="PANTHER" id="PTHR43000">
    <property type="entry name" value="DTDP-D-GLUCOSE 4,6-DEHYDRATASE-RELATED"/>
    <property type="match status" value="1"/>
</dbReference>
<evidence type="ECO:0000313" key="4">
    <source>
        <dbReference type="Proteomes" id="UP001500665"/>
    </source>
</evidence>
<proteinExistence type="inferred from homology"/>
<dbReference type="Proteomes" id="UP001500665">
    <property type="component" value="Unassembled WGS sequence"/>
</dbReference>
<feature type="domain" description="NAD-dependent epimerase/dehydratase" evidence="2">
    <location>
        <begin position="3"/>
        <end position="233"/>
    </location>
</feature>
<keyword evidence="4" id="KW-1185">Reference proteome</keyword>
<dbReference type="InterPro" id="IPR001509">
    <property type="entry name" value="Epimerase_deHydtase"/>
</dbReference>
<evidence type="ECO:0000259" key="2">
    <source>
        <dbReference type="Pfam" id="PF01370"/>
    </source>
</evidence>
<dbReference type="Pfam" id="PF01370">
    <property type="entry name" value="Epimerase"/>
    <property type="match status" value="1"/>
</dbReference>
<dbReference type="Gene3D" id="3.90.25.10">
    <property type="entry name" value="UDP-galactose 4-epimerase, domain 1"/>
    <property type="match status" value="1"/>
</dbReference>
<dbReference type="SUPFAM" id="SSF51735">
    <property type="entry name" value="NAD(P)-binding Rossmann-fold domains"/>
    <property type="match status" value="1"/>
</dbReference>
<sequence length="310" mass="32195">MNIVVTGGAGFIGAHLCRALAARGDRVTAYDDLTGGFPVSLAGTSTSLVAGSTADRELLGETVAVADAIVHLASLPSVPRAAEDPVTAHEVNVTGTLNVLEAARHCGAHVVLAGSAAVYGEQDAAAHEDLPARPLGPYGASELAAEAYALAYGHSFGVPVLPFRVFNVYGPLQTAGRAYSAVVPAFIDAALRGRPLHVHGDGRQVRDFTHVSAVVAAIRDALDRQVTSPAPVNLALGAAATPLRLVALLESLLDRPLEVVHTQPRRGDQRVCLADPARFRALFPSLAPVPLEEGLADTLAWFGSEEPLPV</sequence>
<organism evidence="3 4">
    <name type="scientific">Actinocorallia libanotica</name>
    <dbReference type="NCBI Taxonomy" id="46162"/>
    <lineage>
        <taxon>Bacteria</taxon>
        <taxon>Bacillati</taxon>
        <taxon>Actinomycetota</taxon>
        <taxon>Actinomycetes</taxon>
        <taxon>Streptosporangiales</taxon>
        <taxon>Thermomonosporaceae</taxon>
        <taxon>Actinocorallia</taxon>
    </lineage>
</organism>
<comment type="caution">
    <text evidence="3">The sequence shown here is derived from an EMBL/GenBank/DDBJ whole genome shotgun (WGS) entry which is preliminary data.</text>
</comment>
<reference evidence="4" key="1">
    <citation type="journal article" date="2019" name="Int. J. Syst. Evol. Microbiol.">
        <title>The Global Catalogue of Microorganisms (GCM) 10K type strain sequencing project: providing services to taxonomists for standard genome sequencing and annotation.</title>
        <authorList>
            <consortium name="The Broad Institute Genomics Platform"/>
            <consortium name="The Broad Institute Genome Sequencing Center for Infectious Disease"/>
            <person name="Wu L."/>
            <person name="Ma J."/>
        </authorList>
    </citation>
    <scope>NUCLEOTIDE SEQUENCE [LARGE SCALE GENOMIC DNA]</scope>
    <source>
        <strain evidence="4">JCM 10696</strain>
    </source>
</reference>
<name>A0ABP4CJ67_9ACTN</name>